<reference evidence="7 8" key="1">
    <citation type="submission" date="2020-01" db="EMBL/GenBank/DDBJ databases">
        <title>Genome sequencing of strain KACC 21265.</title>
        <authorList>
            <person name="Heo J."/>
            <person name="Kim S.-J."/>
            <person name="Kim J.-S."/>
            <person name="Hong S.-B."/>
            <person name="Kwon S.-W."/>
        </authorList>
    </citation>
    <scope>NUCLEOTIDE SEQUENCE [LARGE SCALE GENOMIC DNA]</scope>
    <source>
        <strain evidence="7 8">KACC 21265</strain>
    </source>
</reference>
<protein>
    <submittedName>
        <fullName evidence="7">Aminotransferase class III-fold pyridoxal phosphate-dependent enzyme</fullName>
    </submittedName>
</protein>
<keyword evidence="8" id="KW-1185">Reference proteome</keyword>
<dbReference type="GO" id="GO:0004015">
    <property type="term" value="F:adenosylmethionine-8-amino-7-oxononanoate transaminase activity"/>
    <property type="evidence" value="ECO:0007669"/>
    <property type="project" value="TreeGrafter"/>
</dbReference>
<dbReference type="Pfam" id="PF00202">
    <property type="entry name" value="Aminotran_3"/>
    <property type="match status" value="1"/>
</dbReference>
<accession>A0A857J379</accession>
<keyword evidence="4 7" id="KW-0808">Transferase</keyword>
<evidence type="ECO:0000256" key="1">
    <source>
        <dbReference type="ARBA" id="ARBA00001933"/>
    </source>
</evidence>
<organism evidence="7 8">
    <name type="scientific">Xylophilus rhododendri</name>
    <dbReference type="NCBI Taxonomy" id="2697032"/>
    <lineage>
        <taxon>Bacteria</taxon>
        <taxon>Pseudomonadati</taxon>
        <taxon>Pseudomonadota</taxon>
        <taxon>Betaproteobacteria</taxon>
        <taxon>Burkholderiales</taxon>
        <taxon>Xylophilus</taxon>
    </lineage>
</organism>
<evidence type="ECO:0000256" key="2">
    <source>
        <dbReference type="ARBA" id="ARBA00008954"/>
    </source>
</evidence>
<dbReference type="Gene3D" id="3.90.1150.10">
    <property type="entry name" value="Aspartate Aminotransferase, domain 1"/>
    <property type="match status" value="1"/>
</dbReference>
<dbReference type="InterPro" id="IPR015421">
    <property type="entry name" value="PyrdxlP-dep_Trfase_major"/>
</dbReference>
<name>A0A857J379_9BURK</name>
<dbReference type="PANTHER" id="PTHR42684">
    <property type="entry name" value="ADENOSYLMETHIONINE-8-AMINO-7-OXONONANOATE AMINOTRANSFERASE"/>
    <property type="match status" value="1"/>
</dbReference>
<dbReference type="GO" id="GO:0030170">
    <property type="term" value="F:pyridoxal phosphate binding"/>
    <property type="evidence" value="ECO:0007669"/>
    <property type="project" value="InterPro"/>
</dbReference>
<keyword evidence="5 6" id="KW-0663">Pyridoxal phosphate</keyword>
<dbReference type="CDD" id="cd00610">
    <property type="entry name" value="OAT_like"/>
    <property type="match status" value="1"/>
</dbReference>
<dbReference type="NCBIfam" id="NF004767">
    <property type="entry name" value="PRK06105.1"/>
    <property type="match status" value="1"/>
</dbReference>
<dbReference type="GO" id="GO:0009102">
    <property type="term" value="P:biotin biosynthetic process"/>
    <property type="evidence" value="ECO:0007669"/>
    <property type="project" value="TreeGrafter"/>
</dbReference>
<dbReference type="InterPro" id="IPR015422">
    <property type="entry name" value="PyrdxlP-dep_Trfase_small"/>
</dbReference>
<comment type="cofactor">
    <cofactor evidence="1">
        <name>pyridoxal 5'-phosphate</name>
        <dbReference type="ChEBI" id="CHEBI:597326"/>
    </cofactor>
</comment>
<evidence type="ECO:0000313" key="7">
    <source>
        <dbReference type="EMBL" id="QHI98374.1"/>
    </source>
</evidence>
<evidence type="ECO:0000256" key="5">
    <source>
        <dbReference type="ARBA" id="ARBA00022898"/>
    </source>
</evidence>
<evidence type="ECO:0000256" key="6">
    <source>
        <dbReference type="RuleBase" id="RU003560"/>
    </source>
</evidence>
<comment type="similarity">
    <text evidence="2 6">Belongs to the class-III pyridoxal-phosphate-dependent aminotransferase family.</text>
</comment>
<dbReference type="EMBL" id="CP047650">
    <property type="protein sequence ID" value="QHI98374.1"/>
    <property type="molecule type" value="Genomic_DNA"/>
</dbReference>
<dbReference type="KEGG" id="xyk:GT347_10445"/>
<dbReference type="FunFam" id="3.40.640.10:FF:000014">
    <property type="entry name" value="Adenosylmethionine-8-amino-7-oxononanoate aminotransferase, probable"/>
    <property type="match status" value="1"/>
</dbReference>
<gene>
    <name evidence="7" type="ORF">GT347_10445</name>
</gene>
<dbReference type="InterPro" id="IPR015424">
    <property type="entry name" value="PyrdxlP-dep_Trfase"/>
</dbReference>
<dbReference type="GO" id="GO:0009448">
    <property type="term" value="P:gamma-aminobutyric acid metabolic process"/>
    <property type="evidence" value="ECO:0007669"/>
    <property type="project" value="TreeGrafter"/>
</dbReference>
<evidence type="ECO:0000256" key="4">
    <source>
        <dbReference type="ARBA" id="ARBA00022679"/>
    </source>
</evidence>
<dbReference type="Proteomes" id="UP000464787">
    <property type="component" value="Chromosome"/>
</dbReference>
<proteinExistence type="inferred from homology"/>
<dbReference type="PROSITE" id="PS00600">
    <property type="entry name" value="AA_TRANSFER_CLASS_3"/>
    <property type="match status" value="1"/>
</dbReference>
<dbReference type="InterPro" id="IPR005814">
    <property type="entry name" value="Aminotrans_3"/>
</dbReference>
<dbReference type="Gene3D" id="3.40.640.10">
    <property type="entry name" value="Type I PLP-dependent aspartate aminotransferase-like (Major domain)"/>
    <property type="match status" value="1"/>
</dbReference>
<sequence>MSLILNPTASPALSPIAAMDAAHSVHPHTNLRRHLEQGPSIITRGDGIYVEDEAGQRYLEGAAGLWCASLGFGNARLGAVAAKVMTEIGYYHNFRSASTPAAAELSAKLASFAPPGMDKVLLQCSGSEANDTALKLVWYHWAGQGQPQRRKIISRLGAYHGTGAVTACLTAKANFHTGFGLPFDGFLYTGMPYHYRHAHPGEDEQAFSSRLAAELEAMIEREGPETIAAFWAEPVMGSGGAVVPPAGYFDKIQAVLRKYDILLVADEVICGFGRTGEMWGSETYGMTPDLICSAKSLSAAMVPISAVLIGERVFNGMMAQTDRLGSFAHGYTYGGHPMACAVAHEVLTIYEEMDLIGHVKSVEPLFLAGLAGLSDREYVGDASGVGLIGAVEIVTDRATKAMADAALMARIDAATRARGLIVRLVGNRVALSPPQIISAAEVQEMFERLGLALDEVFGAVR</sequence>
<evidence type="ECO:0000313" key="8">
    <source>
        <dbReference type="Proteomes" id="UP000464787"/>
    </source>
</evidence>
<evidence type="ECO:0000256" key="3">
    <source>
        <dbReference type="ARBA" id="ARBA00022576"/>
    </source>
</evidence>
<keyword evidence="3 7" id="KW-0032">Aminotransferase</keyword>
<dbReference type="AlphaFoldDB" id="A0A857J379"/>
<dbReference type="SUPFAM" id="SSF53383">
    <property type="entry name" value="PLP-dependent transferases"/>
    <property type="match status" value="1"/>
</dbReference>
<dbReference type="PANTHER" id="PTHR42684:SF3">
    <property type="entry name" value="ADENOSYLMETHIONINE-8-AMINO-7-OXONONANOATE AMINOTRANSFERASE"/>
    <property type="match status" value="1"/>
</dbReference>
<dbReference type="InterPro" id="IPR049704">
    <property type="entry name" value="Aminotrans_3_PPA_site"/>
</dbReference>
<dbReference type="RefSeq" id="WP_160551891.1">
    <property type="nucleotide sequence ID" value="NZ_CP047650.1"/>
</dbReference>